<evidence type="ECO:0000256" key="1">
    <source>
        <dbReference type="SAM" id="MobiDB-lite"/>
    </source>
</evidence>
<name>A0A3S5CU24_9PLAT</name>
<dbReference type="Proteomes" id="UP000784294">
    <property type="component" value="Unassembled WGS sequence"/>
</dbReference>
<reference evidence="2" key="1">
    <citation type="submission" date="2018-11" db="EMBL/GenBank/DDBJ databases">
        <authorList>
            <consortium name="Pathogen Informatics"/>
        </authorList>
    </citation>
    <scope>NUCLEOTIDE SEQUENCE</scope>
</reference>
<comment type="caution">
    <text evidence="2">The sequence shown here is derived from an EMBL/GenBank/DDBJ whole genome shotgun (WGS) entry which is preliminary data.</text>
</comment>
<organism evidence="2 3">
    <name type="scientific">Protopolystoma xenopodis</name>
    <dbReference type="NCBI Taxonomy" id="117903"/>
    <lineage>
        <taxon>Eukaryota</taxon>
        <taxon>Metazoa</taxon>
        <taxon>Spiralia</taxon>
        <taxon>Lophotrochozoa</taxon>
        <taxon>Platyhelminthes</taxon>
        <taxon>Monogenea</taxon>
        <taxon>Polyopisthocotylea</taxon>
        <taxon>Polystomatidea</taxon>
        <taxon>Polystomatidae</taxon>
        <taxon>Protopolystoma</taxon>
    </lineage>
</organism>
<evidence type="ECO:0000313" key="2">
    <source>
        <dbReference type="EMBL" id="VEL37021.1"/>
    </source>
</evidence>
<feature type="region of interest" description="Disordered" evidence="1">
    <location>
        <begin position="345"/>
        <end position="366"/>
    </location>
</feature>
<protein>
    <submittedName>
        <fullName evidence="2">Uncharacterized protein</fullName>
    </submittedName>
</protein>
<evidence type="ECO:0000313" key="3">
    <source>
        <dbReference type="Proteomes" id="UP000784294"/>
    </source>
</evidence>
<keyword evidence="3" id="KW-1185">Reference proteome</keyword>
<accession>A0A3S5CU24</accession>
<feature type="compositionally biased region" description="Polar residues" evidence="1">
    <location>
        <begin position="356"/>
        <end position="365"/>
    </location>
</feature>
<proteinExistence type="predicted"/>
<gene>
    <name evidence="2" type="ORF">PXEA_LOCUS30461</name>
</gene>
<sequence>MAAHKSGAKWRHTMVVKNGGARERRKMAAHKSGAKWRYTLSVQMAAHKNSAKWRRTRTAQNVGTRRQRNTWAQNGGEEGGCTITTRKKDGLWRSQRFRRSFCVSSNLLFSARGYDVMGPKETERTQFCVAKADCDSNRGLPFRSECLRWRLFIVFADCNGLTDKYDRIFMALLPQRMKHNDSLVHQFKSLMSLFPLAWFYRWDLFSGRPERTGQALLQTCKYAEHLRGIIEIEKVKQQKAVYSWLDEFVGETTSPVELSMICGMHKRVHIRTVSPTAHLPTPRRGVHTRPHTLPSLATHLGGQNHTRFSRLVANLLASPALVNLLSFFDSGLIVEEFRLRMMEQAPPESSLERLSQRSAKIQSNGRDSDPLSFIITHFFNSQNASQERNDISNCLKPEKHLLTDRRWVLQNFIVS</sequence>
<dbReference type="EMBL" id="CAAALY010253778">
    <property type="protein sequence ID" value="VEL37021.1"/>
    <property type="molecule type" value="Genomic_DNA"/>
</dbReference>
<dbReference type="AlphaFoldDB" id="A0A3S5CU24"/>